<organism evidence="2 3">
    <name type="scientific">Physocladia obscura</name>
    <dbReference type="NCBI Taxonomy" id="109957"/>
    <lineage>
        <taxon>Eukaryota</taxon>
        <taxon>Fungi</taxon>
        <taxon>Fungi incertae sedis</taxon>
        <taxon>Chytridiomycota</taxon>
        <taxon>Chytridiomycota incertae sedis</taxon>
        <taxon>Chytridiomycetes</taxon>
        <taxon>Chytridiales</taxon>
        <taxon>Chytriomycetaceae</taxon>
        <taxon>Physocladia</taxon>
    </lineage>
</organism>
<proteinExistence type="predicted"/>
<name>A0AAD5SU80_9FUNG</name>
<evidence type="ECO:0000313" key="2">
    <source>
        <dbReference type="EMBL" id="KAJ3108025.1"/>
    </source>
</evidence>
<evidence type="ECO:0000313" key="3">
    <source>
        <dbReference type="Proteomes" id="UP001211907"/>
    </source>
</evidence>
<evidence type="ECO:0000256" key="1">
    <source>
        <dbReference type="SAM" id="MobiDB-lite"/>
    </source>
</evidence>
<keyword evidence="3" id="KW-1185">Reference proteome</keyword>
<dbReference type="CDD" id="cd00043">
    <property type="entry name" value="CYCLIN_SF"/>
    <property type="match status" value="1"/>
</dbReference>
<gene>
    <name evidence="2" type="ORF">HK100_003493</name>
</gene>
<feature type="region of interest" description="Disordered" evidence="1">
    <location>
        <begin position="248"/>
        <end position="282"/>
    </location>
</feature>
<protein>
    <submittedName>
        <fullName evidence="2">Uncharacterized protein</fullName>
    </submittedName>
</protein>
<accession>A0AAD5SU80</accession>
<comment type="caution">
    <text evidence="2">The sequence shown here is derived from an EMBL/GenBank/DDBJ whole genome shotgun (WGS) entry which is preliminary data.</text>
</comment>
<dbReference type="EMBL" id="JADGJH010001879">
    <property type="protein sequence ID" value="KAJ3108025.1"/>
    <property type="molecule type" value="Genomic_DNA"/>
</dbReference>
<dbReference type="InterPro" id="IPR036915">
    <property type="entry name" value="Cyclin-like_sf"/>
</dbReference>
<sequence>MNAVSLFLDRIATRLEGVSKDAIATTRSLFNICQARRYLPGVPDSAIAAACLCVALQRHRFPTNPADILAMHASVDRKFFDKAVKEVSSISLPSNSNSASSSSHLASIKSLCVKYSVDCIEKGIPDVFSIRQKLNEKSKAAQKLLNKYVSRNSITSEEQLSRMTVAIFFACARAANEKSIPEHELKSTWAIPNKYFRTAVATIQLEHSEELSAISASMAKVSANPSSTRKNAAQFSTKLAVPVASSVSSLSTNHMSTPNTRAMNMRTRNEFDDSDNDNKQEKKPADIIPALRTPSRHGQQSQQQILQLQPPLQQYASSPPTAKINDGIPERKQVTPSRAGRAVTPLSRNGTPVVSKSKRQREDDDDNNKIRLENSAIKPKKKQFIGRQSMINWEDDGETSKKCIAAAKWLADIRALTAQKLTEMNEKTSENDSDDEYEYVEVQKVIEVEVDSDGNEIIESAV</sequence>
<feature type="compositionally biased region" description="Polar residues" evidence="1">
    <location>
        <begin position="252"/>
        <end position="262"/>
    </location>
</feature>
<dbReference type="AlphaFoldDB" id="A0AAD5SU80"/>
<feature type="compositionally biased region" description="Basic and acidic residues" evidence="1">
    <location>
        <begin position="267"/>
        <end position="282"/>
    </location>
</feature>
<reference evidence="2" key="1">
    <citation type="submission" date="2020-05" db="EMBL/GenBank/DDBJ databases">
        <title>Phylogenomic resolution of chytrid fungi.</title>
        <authorList>
            <person name="Stajich J.E."/>
            <person name="Amses K."/>
            <person name="Simmons R."/>
            <person name="Seto K."/>
            <person name="Myers J."/>
            <person name="Bonds A."/>
            <person name="Quandt C.A."/>
            <person name="Barry K."/>
            <person name="Liu P."/>
            <person name="Grigoriev I."/>
            <person name="Longcore J.E."/>
            <person name="James T.Y."/>
        </authorList>
    </citation>
    <scope>NUCLEOTIDE SEQUENCE</scope>
    <source>
        <strain evidence="2">JEL0513</strain>
    </source>
</reference>
<dbReference type="Proteomes" id="UP001211907">
    <property type="component" value="Unassembled WGS sequence"/>
</dbReference>
<dbReference type="Gene3D" id="1.10.472.10">
    <property type="entry name" value="Cyclin-like"/>
    <property type="match status" value="1"/>
</dbReference>
<feature type="region of interest" description="Disordered" evidence="1">
    <location>
        <begin position="314"/>
        <end position="369"/>
    </location>
</feature>
<dbReference type="SUPFAM" id="SSF47954">
    <property type="entry name" value="Cyclin-like"/>
    <property type="match status" value="1"/>
</dbReference>